<evidence type="ECO:0000313" key="3">
    <source>
        <dbReference type="Proteomes" id="UP000239216"/>
    </source>
</evidence>
<dbReference type="RefSeq" id="WP_029511809.1">
    <property type="nucleotide sequence ID" value="NZ_CP022513.1"/>
</dbReference>
<gene>
    <name evidence="2" type="ORF">CG003_03440</name>
</gene>
<keyword evidence="1" id="KW-0472">Membrane</keyword>
<name>A0A2R3P882_MESFO</name>
<feature type="transmembrane region" description="Helical" evidence="1">
    <location>
        <begin position="263"/>
        <end position="284"/>
    </location>
</feature>
<feature type="transmembrane region" description="Helical" evidence="1">
    <location>
        <begin position="449"/>
        <end position="471"/>
    </location>
</feature>
<feature type="transmembrane region" description="Helical" evidence="1">
    <location>
        <begin position="361"/>
        <end position="383"/>
    </location>
</feature>
<feature type="transmembrane region" description="Helical" evidence="1">
    <location>
        <begin position="89"/>
        <end position="109"/>
    </location>
</feature>
<sequence length="502" mass="57575">MEKKIEFKSKFRLNFAIKDKVASVQEKNAHLYKVAIFSMFIFSVLMIPTYIFSWIVFSDINLKIYFDNWNALSEFLWLPSKIEILTPVYIGWGFFIATLIGFILLKPFLTAAGVNNKYKTSFWIFVISFGIIAALMSSIAQYEFAKFQEFFTFESLIGQIDNEYVKSVPDVISEISKQFTANKDQAYKWASEDSIWWILFIQIIAIFMLSLSIQNAVIVEAESLNINKYIDYISNRKKELSQNRMKSFLTKIFKNSDKNISNWTMFAAACILLPQFVYVITISFDTTKTSILTRTVHVLPELLKRYGIDEGLSQTSFSDILKYEKNYFIYCSLPIIGLGTTMATFMYFISVSIRGENKSQNLFITQYFIIYTNLVLITCLNIISKVQVGNLVEAWNLQSENGVTAGNAFINAIKGIIGNDSDYEVIEKAYNLNLIDGHVGFLWEKTVNVIAESIILFGILISSFLIIGFNIMKTTIFKKRVGAQILFSEILAKRRKGNKNVK</sequence>
<keyword evidence="1" id="KW-0812">Transmembrane</keyword>
<protein>
    <submittedName>
        <fullName evidence="2">Uncharacterized protein</fullName>
    </submittedName>
</protein>
<dbReference type="Proteomes" id="UP000239216">
    <property type="component" value="Chromosome"/>
</dbReference>
<feature type="transmembrane region" description="Helical" evidence="1">
    <location>
        <begin position="327"/>
        <end position="349"/>
    </location>
</feature>
<feature type="transmembrane region" description="Helical" evidence="1">
    <location>
        <begin position="34"/>
        <end position="57"/>
    </location>
</feature>
<dbReference type="AlphaFoldDB" id="A0A2R3P882"/>
<evidence type="ECO:0000313" key="2">
    <source>
        <dbReference type="EMBL" id="AVN64687.1"/>
    </source>
</evidence>
<feature type="transmembrane region" description="Helical" evidence="1">
    <location>
        <begin position="121"/>
        <end position="142"/>
    </location>
</feature>
<proteinExistence type="predicted"/>
<reference evidence="2 3" key="1">
    <citation type="submission" date="2017-07" db="EMBL/GenBank/DDBJ databases">
        <title>Comparative genomic analysis of Mesoplasma florum.</title>
        <authorList>
            <person name="Baby V."/>
            <person name="Lachance J.-C."/>
            <person name="Gagnon J."/>
            <person name="Lucier J.-F."/>
            <person name="Matteau D."/>
            <person name="Knight T.F."/>
            <person name="Rodrigue S."/>
        </authorList>
    </citation>
    <scope>NUCLEOTIDE SEQUENCE [LARGE SCALE GENOMIC DNA]</scope>
    <source>
        <strain evidence="2 3">CnuA-2</strain>
    </source>
</reference>
<feature type="transmembrane region" description="Helical" evidence="1">
    <location>
        <begin position="195"/>
        <end position="218"/>
    </location>
</feature>
<organism evidence="2 3">
    <name type="scientific">Mesoplasma florum</name>
    <name type="common">Acholeplasma florum</name>
    <dbReference type="NCBI Taxonomy" id="2151"/>
    <lineage>
        <taxon>Bacteria</taxon>
        <taxon>Bacillati</taxon>
        <taxon>Mycoplasmatota</taxon>
        <taxon>Mollicutes</taxon>
        <taxon>Entomoplasmatales</taxon>
        <taxon>Entomoplasmataceae</taxon>
        <taxon>Mesoplasma</taxon>
    </lineage>
</organism>
<dbReference type="EMBL" id="CP022513">
    <property type="protein sequence ID" value="AVN64687.1"/>
    <property type="molecule type" value="Genomic_DNA"/>
</dbReference>
<evidence type="ECO:0000256" key="1">
    <source>
        <dbReference type="SAM" id="Phobius"/>
    </source>
</evidence>
<accession>A0A2R3P882</accession>
<keyword evidence="1" id="KW-1133">Transmembrane helix</keyword>